<dbReference type="Proteomes" id="UP001458880">
    <property type="component" value="Unassembled WGS sequence"/>
</dbReference>
<accession>A0AAW1ID21</accession>
<keyword evidence="2" id="KW-1185">Reference proteome</keyword>
<sequence length="98" mass="11008">MDAVTAFLQGDLAEEIYMEQPDGYDDGSAQSDGYRARSKHINVRHHFIRERVEDHAINIMYVPTQEMVADSLTKAVHKGKAQFCAIGMGLVDSNETQH</sequence>
<dbReference type="CDD" id="cd09272">
    <property type="entry name" value="RNase_HI_RT_Ty1"/>
    <property type="match status" value="1"/>
</dbReference>
<dbReference type="AlphaFoldDB" id="A0AAW1ID21"/>
<dbReference type="EMBL" id="JASPKY010000636">
    <property type="protein sequence ID" value="KAK9687515.1"/>
    <property type="molecule type" value="Genomic_DNA"/>
</dbReference>
<comment type="caution">
    <text evidence="1">The sequence shown here is derived from an EMBL/GenBank/DDBJ whole genome shotgun (WGS) entry which is preliminary data.</text>
</comment>
<name>A0AAW1ID21_POPJA</name>
<proteinExistence type="predicted"/>
<protein>
    <recommendedName>
        <fullName evidence="3">Polyprotein</fullName>
    </recommendedName>
</protein>
<evidence type="ECO:0000313" key="2">
    <source>
        <dbReference type="Proteomes" id="UP001458880"/>
    </source>
</evidence>
<organism evidence="1 2">
    <name type="scientific">Popillia japonica</name>
    <name type="common">Japanese beetle</name>
    <dbReference type="NCBI Taxonomy" id="7064"/>
    <lineage>
        <taxon>Eukaryota</taxon>
        <taxon>Metazoa</taxon>
        <taxon>Ecdysozoa</taxon>
        <taxon>Arthropoda</taxon>
        <taxon>Hexapoda</taxon>
        <taxon>Insecta</taxon>
        <taxon>Pterygota</taxon>
        <taxon>Neoptera</taxon>
        <taxon>Endopterygota</taxon>
        <taxon>Coleoptera</taxon>
        <taxon>Polyphaga</taxon>
        <taxon>Scarabaeiformia</taxon>
        <taxon>Scarabaeidae</taxon>
        <taxon>Rutelinae</taxon>
        <taxon>Popillia</taxon>
    </lineage>
</organism>
<gene>
    <name evidence="1" type="ORF">QE152_g36204</name>
</gene>
<evidence type="ECO:0008006" key="3">
    <source>
        <dbReference type="Google" id="ProtNLM"/>
    </source>
</evidence>
<evidence type="ECO:0000313" key="1">
    <source>
        <dbReference type="EMBL" id="KAK9687515.1"/>
    </source>
</evidence>
<reference evidence="1 2" key="1">
    <citation type="journal article" date="2024" name="BMC Genomics">
        <title>De novo assembly and annotation of Popillia japonica's genome with initial clues to its potential as an invasive pest.</title>
        <authorList>
            <person name="Cucini C."/>
            <person name="Boschi S."/>
            <person name="Funari R."/>
            <person name="Cardaioli E."/>
            <person name="Iannotti N."/>
            <person name="Marturano G."/>
            <person name="Paoli F."/>
            <person name="Bruttini M."/>
            <person name="Carapelli A."/>
            <person name="Frati F."/>
            <person name="Nardi F."/>
        </authorList>
    </citation>
    <scope>NUCLEOTIDE SEQUENCE [LARGE SCALE GENOMIC DNA]</scope>
    <source>
        <strain evidence="1">DMR45628</strain>
    </source>
</reference>